<evidence type="ECO:0000313" key="2">
    <source>
        <dbReference type="EMBL" id="AUP79386.1"/>
    </source>
</evidence>
<dbReference type="Pfam" id="PF00596">
    <property type="entry name" value="Aldolase_II"/>
    <property type="match status" value="1"/>
</dbReference>
<evidence type="ECO:0000313" key="3">
    <source>
        <dbReference type="Proteomes" id="UP000235826"/>
    </source>
</evidence>
<dbReference type="SUPFAM" id="SSF53639">
    <property type="entry name" value="AraD/HMP-PK domain-like"/>
    <property type="match status" value="1"/>
</dbReference>
<name>A0A2K9PQS0_9FLAO</name>
<dbReference type="InterPro" id="IPR001303">
    <property type="entry name" value="Aldolase_II/adducin_N"/>
</dbReference>
<feature type="domain" description="Class II aldolase/adducin N-terminal" evidence="1">
    <location>
        <begin position="7"/>
        <end position="209"/>
    </location>
</feature>
<dbReference type="Proteomes" id="UP000235826">
    <property type="component" value="Chromosome"/>
</dbReference>
<dbReference type="EMBL" id="CP025791">
    <property type="protein sequence ID" value="AUP79386.1"/>
    <property type="molecule type" value="Genomic_DNA"/>
</dbReference>
<dbReference type="InterPro" id="IPR036409">
    <property type="entry name" value="Aldolase_II/adducin_N_sf"/>
</dbReference>
<protein>
    <recommendedName>
        <fullName evidence="1">Class II aldolase/adducin N-terminal domain-containing protein</fullName>
    </recommendedName>
</protein>
<reference evidence="2 3" key="1">
    <citation type="submission" date="2018-01" db="EMBL/GenBank/DDBJ databases">
        <title>Complete genome sequence of Flavivirga eckloniae ECD14 isolated from seaweed Ecklonia cava.</title>
        <authorList>
            <person name="Lee J.H."/>
            <person name="Baik K.S."/>
            <person name="Seong C.N."/>
        </authorList>
    </citation>
    <scope>NUCLEOTIDE SEQUENCE [LARGE SCALE GENOMIC DNA]</scope>
    <source>
        <strain evidence="2 3">ECD14</strain>
    </source>
</reference>
<organism evidence="2 3">
    <name type="scientific">Flavivirga eckloniae</name>
    <dbReference type="NCBI Taxonomy" id="1803846"/>
    <lineage>
        <taxon>Bacteria</taxon>
        <taxon>Pseudomonadati</taxon>
        <taxon>Bacteroidota</taxon>
        <taxon>Flavobacteriia</taxon>
        <taxon>Flavobacteriales</taxon>
        <taxon>Flavobacteriaceae</taxon>
        <taxon>Flavivirga</taxon>
    </lineage>
</organism>
<proteinExistence type="predicted"/>
<dbReference type="RefSeq" id="WP_102756041.1">
    <property type="nucleotide sequence ID" value="NZ_CP025791.1"/>
</dbReference>
<dbReference type="SMART" id="SM01007">
    <property type="entry name" value="Aldolase_II"/>
    <property type="match status" value="1"/>
</dbReference>
<keyword evidence="3" id="KW-1185">Reference proteome</keyword>
<dbReference type="OrthoDB" id="9774430at2"/>
<accession>A0A2K9PQS0</accession>
<gene>
    <name evidence="2" type="ORF">C1H87_11975</name>
</gene>
<dbReference type="Gene3D" id="3.40.225.10">
    <property type="entry name" value="Class II aldolase/adducin N-terminal domain"/>
    <property type="match status" value="1"/>
</dbReference>
<dbReference type="KEGG" id="fek:C1H87_11975"/>
<dbReference type="AlphaFoldDB" id="A0A2K9PQS0"/>
<sequence length="355" mass="40801">MKEELEKFIAMSNYAGERYDLIQAGGGNTSVKLDNGEMIIKASGFLLSEVDENTGYALVDNAKILNIIEDPKIINITNKRLRDQKGAEAVNNAKTVKGPRPSIETYLHAILCKYTLHVHAIAVNMLTSVKNWKLLLENIAPDILFVNYETPGIDLAIEMKKEITLYENRCNCKPSIICLQNHGLIITSDDFESIQELTENFISKVEIFLKIDFSRYKITNFLSKEINKYSKEVLTTYLSEDEYINNVLKTAKELFFKKPFCPDGYVFCGYKALEYKGSNSILEYINEYKQLPKLIVFNSFLYIVSKDLKKAKMIEDVCKNNLMILQETKEDIVFLDNSEISYLGNWEAEKYRQNL</sequence>
<evidence type="ECO:0000259" key="1">
    <source>
        <dbReference type="SMART" id="SM01007"/>
    </source>
</evidence>